<gene>
    <name evidence="2" type="ORF">FZD51_04350</name>
</gene>
<evidence type="ECO:0000256" key="1">
    <source>
        <dbReference type="SAM" id="Phobius"/>
    </source>
</evidence>
<proteinExistence type="predicted"/>
<dbReference type="Proteomes" id="UP000322139">
    <property type="component" value="Unassembled WGS sequence"/>
</dbReference>
<evidence type="ECO:0000313" key="2">
    <source>
        <dbReference type="EMBL" id="TYS51269.1"/>
    </source>
</evidence>
<sequence>MNNERGNTLITVMLVSLIFTVLGLSILASSIGSVKRTETRESDLDVTYDSIKVLETMTADLSGKLSSLPLDYYMDFENNKVKGSYNTDMRNLLSSLLSDTKKNSGSSFECINIIDVSSGSPAAVDPSSSCGRQLERDTIYTLDTDKDFTRVLDFVLVTKNPAETEGKVSRTVKKRIILSPLPSFLKYAVGSEADEEDSGLFLNGSPNIAGNTYANRLAIDEDAHYIYRNGEEKTVSTPKPSLMGDIYSSTSHLLPVVSESKNFYRGQAPPLKHDSQFFNIDFEKTMNQRIAALQRDAKLDVRMPDDAEKLKDIISLGIKKLAGTSYQINPEGYVKKIENAESQTSLTSEDVIPLAEGYVIDSRDEKIEIKTDTNVNGDLVIMSTQFPIDMDSTIIVNGDLYIMSYKDITLSKNIYVTGKTVILNYGEKIALGGDLISAESISAESYKNASLSIKGNIMTGTSLTLLPNETSIIFNEDIITGEHFTINGNETDGSIEDDSVAFDSVVYTGGKASISNANIVGAKDANGNEQQIILMAKDDLLITRIDEFNKYSSVDEDGEPYLPKKFDKNITPLKGFFYTEKEATLYGVGSLFYIHGGVFAKQKLTINAVRGVTESIDDLPKLQEGKLSRFVVKYDQEVLLKRIETLPIMEQLQIFSDELLVY</sequence>
<dbReference type="EMBL" id="VTER01000002">
    <property type="protein sequence ID" value="TYS51269.1"/>
    <property type="molecule type" value="Genomic_DNA"/>
</dbReference>
<dbReference type="RefSeq" id="WP_148973639.1">
    <property type="nucleotide sequence ID" value="NZ_VTER01000002.1"/>
</dbReference>
<reference evidence="2 3" key="1">
    <citation type="submission" date="2019-08" db="EMBL/GenBank/DDBJ databases">
        <title>Bacillus genomes from the desert of Cuatro Cienegas, Coahuila.</title>
        <authorList>
            <person name="Olmedo-Alvarez G."/>
        </authorList>
    </citation>
    <scope>NUCLEOTIDE SEQUENCE [LARGE SCALE GENOMIC DNA]</scope>
    <source>
        <strain evidence="2 3">CH446_14T</strain>
    </source>
</reference>
<keyword evidence="1" id="KW-0812">Transmembrane</keyword>
<feature type="transmembrane region" description="Helical" evidence="1">
    <location>
        <begin position="12"/>
        <end position="32"/>
    </location>
</feature>
<dbReference type="AlphaFoldDB" id="A0A5D4RKC9"/>
<comment type="caution">
    <text evidence="2">The sequence shown here is derived from an EMBL/GenBank/DDBJ whole genome shotgun (WGS) entry which is preliminary data.</text>
</comment>
<name>A0A5D4RKC9_9BACI</name>
<keyword evidence="1" id="KW-0472">Membrane</keyword>
<organism evidence="2 3">
    <name type="scientific">Bacillus infantis</name>
    <dbReference type="NCBI Taxonomy" id="324767"/>
    <lineage>
        <taxon>Bacteria</taxon>
        <taxon>Bacillati</taxon>
        <taxon>Bacillota</taxon>
        <taxon>Bacilli</taxon>
        <taxon>Bacillales</taxon>
        <taxon>Bacillaceae</taxon>
        <taxon>Bacillus</taxon>
    </lineage>
</organism>
<keyword evidence="1" id="KW-1133">Transmembrane helix</keyword>
<protein>
    <submittedName>
        <fullName evidence="2">Uncharacterized protein</fullName>
    </submittedName>
</protein>
<accession>A0A5D4RKC9</accession>
<evidence type="ECO:0000313" key="3">
    <source>
        <dbReference type="Proteomes" id="UP000322139"/>
    </source>
</evidence>